<proteinExistence type="predicted"/>
<dbReference type="EMBL" id="JALLKP010000001">
    <property type="protein sequence ID" value="KAK2197036.1"/>
    <property type="molecule type" value="Genomic_DNA"/>
</dbReference>
<sequence length="378" mass="43157">MKHIDNVQKLYGVYVNLQNVDDEWKMTSTGPKAKESLDELVNICRKSNLYNYYLCLPIRGMAFNEKLLSYHEVIKQKYGKRVNFVRRPHVTLALLNLVTDEDVALVVKALQEVTVTLGFLRSSPQDFNIAAHLRGLDAVVQKGKNKANSVLMANVKFDETMYDIVKSYQNAVNKIVNKMMDLPPKMRVKRGKLGVATEQEAASQGINVTRSGQIEINYADISRVDPSTLVPKSQVKDLKPNVNIKASPVLSYEDEKEKQAQTSEELDYVYDTSVPHDFHMTILRHEQAKEMVGHEFDITVPLNCVELRPRYDETCLYRTFTKNGLLTFTGDRYDQLNDNPEGIMRLHSKPVGRQEGHSLTDVLASKAENESDRFVFYF</sequence>
<gene>
    <name evidence="2" type="ORF">BdWA1_000031</name>
</gene>
<dbReference type="KEGG" id="bdw:94334329"/>
<name>A0AAD9UPJ2_9APIC</name>
<organism evidence="2 3">
    <name type="scientific">Babesia duncani</name>
    <dbReference type="NCBI Taxonomy" id="323732"/>
    <lineage>
        <taxon>Eukaryota</taxon>
        <taxon>Sar</taxon>
        <taxon>Alveolata</taxon>
        <taxon>Apicomplexa</taxon>
        <taxon>Aconoidasida</taxon>
        <taxon>Piroplasmida</taxon>
        <taxon>Babesiidae</taxon>
        <taxon>Babesia</taxon>
    </lineage>
</organism>
<dbReference type="Proteomes" id="UP001214638">
    <property type="component" value="Unassembled WGS sequence"/>
</dbReference>
<evidence type="ECO:0000313" key="3">
    <source>
        <dbReference type="Proteomes" id="UP001214638"/>
    </source>
</evidence>
<feature type="domain" description="A-kinase anchor protein 7-like phosphoesterase" evidence="1">
    <location>
        <begin position="50"/>
        <end position="177"/>
    </location>
</feature>
<dbReference type="RefSeq" id="XP_067803878.1">
    <property type="nucleotide sequence ID" value="XM_067945087.1"/>
</dbReference>
<protein>
    <submittedName>
        <fullName evidence="2">Protein kinase A anchor protein</fullName>
    </submittedName>
</protein>
<dbReference type="Pfam" id="PF10469">
    <property type="entry name" value="AKAP7_NLS"/>
    <property type="match status" value="1"/>
</dbReference>
<keyword evidence="2" id="KW-0808">Transferase</keyword>
<dbReference type="Gene3D" id="3.90.1140.10">
    <property type="entry name" value="Cyclic phosphodiesterase"/>
    <property type="match status" value="1"/>
</dbReference>
<dbReference type="AlphaFoldDB" id="A0AAD9UPJ2"/>
<keyword evidence="2" id="KW-0418">Kinase</keyword>
<accession>A0AAD9UPJ2</accession>
<evidence type="ECO:0000259" key="1">
    <source>
        <dbReference type="Pfam" id="PF10469"/>
    </source>
</evidence>
<comment type="caution">
    <text evidence="2">The sequence shown here is derived from an EMBL/GenBank/DDBJ whole genome shotgun (WGS) entry which is preliminary data.</text>
</comment>
<dbReference type="GeneID" id="94334329"/>
<evidence type="ECO:0000313" key="2">
    <source>
        <dbReference type="EMBL" id="KAK2197036.1"/>
    </source>
</evidence>
<reference evidence="2" key="1">
    <citation type="journal article" date="2023" name="Nat. Microbiol.">
        <title>Babesia duncani multi-omics identifies virulence factors and drug targets.</title>
        <authorList>
            <person name="Singh P."/>
            <person name="Lonardi S."/>
            <person name="Liang Q."/>
            <person name="Vydyam P."/>
            <person name="Khabirova E."/>
            <person name="Fang T."/>
            <person name="Gihaz S."/>
            <person name="Thekkiniath J."/>
            <person name="Munshi M."/>
            <person name="Abel S."/>
            <person name="Ciampossin L."/>
            <person name="Batugedara G."/>
            <person name="Gupta M."/>
            <person name="Lu X.M."/>
            <person name="Lenz T."/>
            <person name="Chakravarty S."/>
            <person name="Cornillot E."/>
            <person name="Hu Y."/>
            <person name="Ma W."/>
            <person name="Gonzalez L.M."/>
            <person name="Sanchez S."/>
            <person name="Estrada K."/>
            <person name="Sanchez-Flores A."/>
            <person name="Montero E."/>
            <person name="Harb O.S."/>
            <person name="Le Roch K.G."/>
            <person name="Mamoun C.B."/>
        </authorList>
    </citation>
    <scope>NUCLEOTIDE SEQUENCE</scope>
    <source>
        <strain evidence="2">WA1</strain>
    </source>
</reference>
<dbReference type="GO" id="GO:0016301">
    <property type="term" value="F:kinase activity"/>
    <property type="evidence" value="ECO:0007669"/>
    <property type="project" value="UniProtKB-KW"/>
</dbReference>
<keyword evidence="3" id="KW-1185">Reference proteome</keyword>
<dbReference type="InterPro" id="IPR019510">
    <property type="entry name" value="AKAP7-like_phosphoesterase"/>
</dbReference>